<keyword evidence="5" id="KW-1185">Reference proteome</keyword>
<dbReference type="PROSITE" id="PS50297">
    <property type="entry name" value="ANK_REP_REGION"/>
    <property type="match status" value="3"/>
</dbReference>
<protein>
    <submittedName>
        <fullName evidence="4">Ankyrin repeat-containing domain protein</fullName>
    </submittedName>
</protein>
<evidence type="ECO:0000256" key="3">
    <source>
        <dbReference type="PROSITE-ProRule" id="PRU00023"/>
    </source>
</evidence>
<dbReference type="PANTHER" id="PTHR24189">
    <property type="entry name" value="MYOTROPHIN"/>
    <property type="match status" value="1"/>
</dbReference>
<feature type="repeat" description="ANK" evidence="3">
    <location>
        <begin position="17"/>
        <end position="49"/>
    </location>
</feature>
<organism evidence="4 5">
    <name type="scientific">Chaetomidium leptoderma</name>
    <dbReference type="NCBI Taxonomy" id="669021"/>
    <lineage>
        <taxon>Eukaryota</taxon>
        <taxon>Fungi</taxon>
        <taxon>Dikarya</taxon>
        <taxon>Ascomycota</taxon>
        <taxon>Pezizomycotina</taxon>
        <taxon>Sordariomycetes</taxon>
        <taxon>Sordariomycetidae</taxon>
        <taxon>Sordariales</taxon>
        <taxon>Chaetomiaceae</taxon>
        <taxon>Chaetomidium</taxon>
    </lineage>
</organism>
<evidence type="ECO:0000313" key="4">
    <source>
        <dbReference type="EMBL" id="KAK4148788.1"/>
    </source>
</evidence>
<name>A0AAN6VC93_9PEZI</name>
<evidence type="ECO:0000256" key="2">
    <source>
        <dbReference type="ARBA" id="ARBA00023043"/>
    </source>
</evidence>
<dbReference type="InterPro" id="IPR050745">
    <property type="entry name" value="Multifunctional_regulatory"/>
</dbReference>
<dbReference type="SUPFAM" id="SSF48403">
    <property type="entry name" value="Ankyrin repeat"/>
    <property type="match status" value="1"/>
</dbReference>
<dbReference type="EMBL" id="MU857259">
    <property type="protein sequence ID" value="KAK4148788.1"/>
    <property type="molecule type" value="Genomic_DNA"/>
</dbReference>
<sequence length="237" mass="25309">MTEALLDHGADVNAVCSSGTALRLAVGSGFSEVARLLLERGADAEIEQPDASVLQTPLLTALAYQELSSARVLLEAGADVNHGVRDNSPLRLAAYYLEDEEAVRLLLEFSPGPDVNIQDTVGDTVLNDASGDGHLPIVKRLVNYGADVELANATGITPLYRAINNRQIEVVEYLLSRKANVNIVLRQSGTALHLACRRADLEIVKLVAARRGIDVNRGCDEMAGTPLMSALWGIASP</sequence>
<dbReference type="PROSITE" id="PS50088">
    <property type="entry name" value="ANK_REPEAT"/>
    <property type="match status" value="3"/>
</dbReference>
<dbReference type="AlphaFoldDB" id="A0AAN6VC93"/>
<dbReference type="Pfam" id="PF00023">
    <property type="entry name" value="Ank"/>
    <property type="match status" value="2"/>
</dbReference>
<evidence type="ECO:0000256" key="1">
    <source>
        <dbReference type="ARBA" id="ARBA00022737"/>
    </source>
</evidence>
<feature type="repeat" description="ANK" evidence="3">
    <location>
        <begin position="154"/>
        <end position="186"/>
    </location>
</feature>
<reference evidence="4" key="1">
    <citation type="journal article" date="2023" name="Mol. Phylogenet. Evol.">
        <title>Genome-scale phylogeny and comparative genomics of the fungal order Sordariales.</title>
        <authorList>
            <person name="Hensen N."/>
            <person name="Bonometti L."/>
            <person name="Westerberg I."/>
            <person name="Brannstrom I.O."/>
            <person name="Guillou S."/>
            <person name="Cros-Aarteil S."/>
            <person name="Calhoun S."/>
            <person name="Haridas S."/>
            <person name="Kuo A."/>
            <person name="Mondo S."/>
            <person name="Pangilinan J."/>
            <person name="Riley R."/>
            <person name="LaButti K."/>
            <person name="Andreopoulos B."/>
            <person name="Lipzen A."/>
            <person name="Chen C."/>
            <person name="Yan M."/>
            <person name="Daum C."/>
            <person name="Ng V."/>
            <person name="Clum A."/>
            <person name="Steindorff A."/>
            <person name="Ohm R.A."/>
            <person name="Martin F."/>
            <person name="Silar P."/>
            <person name="Natvig D.O."/>
            <person name="Lalanne C."/>
            <person name="Gautier V."/>
            <person name="Ament-Velasquez S.L."/>
            <person name="Kruys A."/>
            <person name="Hutchinson M.I."/>
            <person name="Powell A.J."/>
            <person name="Barry K."/>
            <person name="Miller A.N."/>
            <person name="Grigoriev I.V."/>
            <person name="Debuchy R."/>
            <person name="Gladieux P."/>
            <person name="Hiltunen Thoren M."/>
            <person name="Johannesson H."/>
        </authorList>
    </citation>
    <scope>NUCLEOTIDE SEQUENCE</scope>
    <source>
        <strain evidence="4">CBS 538.74</strain>
    </source>
</reference>
<feature type="repeat" description="ANK" evidence="3">
    <location>
        <begin position="121"/>
        <end position="153"/>
    </location>
</feature>
<dbReference type="InterPro" id="IPR036770">
    <property type="entry name" value="Ankyrin_rpt-contain_sf"/>
</dbReference>
<dbReference type="Proteomes" id="UP001302745">
    <property type="component" value="Unassembled WGS sequence"/>
</dbReference>
<gene>
    <name evidence="4" type="ORF">C8A00DRAFT_38622</name>
</gene>
<dbReference type="InterPro" id="IPR002110">
    <property type="entry name" value="Ankyrin_rpt"/>
</dbReference>
<keyword evidence="2 3" id="KW-0040">ANK repeat</keyword>
<comment type="caution">
    <text evidence="4">The sequence shown here is derived from an EMBL/GenBank/DDBJ whole genome shotgun (WGS) entry which is preliminary data.</text>
</comment>
<accession>A0AAN6VC93</accession>
<dbReference type="Gene3D" id="1.25.40.20">
    <property type="entry name" value="Ankyrin repeat-containing domain"/>
    <property type="match status" value="3"/>
</dbReference>
<dbReference type="SMART" id="SM00248">
    <property type="entry name" value="ANK"/>
    <property type="match status" value="6"/>
</dbReference>
<keyword evidence="1" id="KW-0677">Repeat</keyword>
<reference evidence="4" key="2">
    <citation type="submission" date="2023-05" db="EMBL/GenBank/DDBJ databases">
        <authorList>
            <consortium name="Lawrence Berkeley National Laboratory"/>
            <person name="Steindorff A."/>
            <person name="Hensen N."/>
            <person name="Bonometti L."/>
            <person name="Westerberg I."/>
            <person name="Brannstrom I.O."/>
            <person name="Guillou S."/>
            <person name="Cros-Aarteil S."/>
            <person name="Calhoun S."/>
            <person name="Haridas S."/>
            <person name="Kuo A."/>
            <person name="Mondo S."/>
            <person name="Pangilinan J."/>
            <person name="Riley R."/>
            <person name="Labutti K."/>
            <person name="Andreopoulos B."/>
            <person name="Lipzen A."/>
            <person name="Chen C."/>
            <person name="Yanf M."/>
            <person name="Daum C."/>
            <person name="Ng V."/>
            <person name="Clum A."/>
            <person name="Ohm R."/>
            <person name="Martin F."/>
            <person name="Silar P."/>
            <person name="Natvig D."/>
            <person name="Lalanne C."/>
            <person name="Gautier V."/>
            <person name="Ament-Velasquez S.L."/>
            <person name="Kruys A."/>
            <person name="Hutchinson M.I."/>
            <person name="Powell A.J."/>
            <person name="Barry K."/>
            <person name="Miller A.N."/>
            <person name="Grigoriev I.V."/>
            <person name="Debuchy R."/>
            <person name="Gladieux P."/>
            <person name="Thoren M.H."/>
            <person name="Johannesson H."/>
        </authorList>
    </citation>
    <scope>NUCLEOTIDE SEQUENCE</scope>
    <source>
        <strain evidence="4">CBS 538.74</strain>
    </source>
</reference>
<dbReference type="Pfam" id="PF12796">
    <property type="entry name" value="Ank_2"/>
    <property type="match status" value="1"/>
</dbReference>
<evidence type="ECO:0000313" key="5">
    <source>
        <dbReference type="Proteomes" id="UP001302745"/>
    </source>
</evidence>
<proteinExistence type="predicted"/>
<dbReference type="PANTHER" id="PTHR24189:SF50">
    <property type="entry name" value="ANKYRIN REPEAT AND SOCS BOX PROTEIN 2"/>
    <property type="match status" value="1"/>
</dbReference>